<protein>
    <recommendedName>
        <fullName evidence="2">Response regulatory domain-containing protein</fullName>
    </recommendedName>
</protein>
<dbReference type="PANTHER" id="PTHR43228:SF1">
    <property type="entry name" value="TWO-COMPONENT RESPONSE REGULATOR ARR22"/>
    <property type="match status" value="1"/>
</dbReference>
<dbReference type="PANTHER" id="PTHR43228">
    <property type="entry name" value="TWO-COMPONENT RESPONSE REGULATOR"/>
    <property type="match status" value="1"/>
</dbReference>
<evidence type="ECO:0000313" key="3">
    <source>
        <dbReference type="EMBL" id="PWS29447.1"/>
    </source>
</evidence>
<name>A0A317ETT5_9SPHI</name>
<proteinExistence type="predicted"/>
<keyword evidence="1" id="KW-0597">Phosphoprotein</keyword>
<dbReference type="InterPro" id="IPR001789">
    <property type="entry name" value="Sig_transdc_resp-reg_receiver"/>
</dbReference>
<dbReference type="GO" id="GO:0000160">
    <property type="term" value="P:phosphorelay signal transduction system"/>
    <property type="evidence" value="ECO:0007669"/>
    <property type="project" value="InterPro"/>
</dbReference>
<feature type="domain" description="Response regulatory" evidence="2">
    <location>
        <begin position="1"/>
        <end position="121"/>
    </location>
</feature>
<dbReference type="InterPro" id="IPR052048">
    <property type="entry name" value="ST_Response_Regulator"/>
</dbReference>
<accession>A0A317ETT5</accession>
<dbReference type="InterPro" id="IPR011006">
    <property type="entry name" value="CheY-like_superfamily"/>
</dbReference>
<comment type="caution">
    <text evidence="3">The sequence shown here is derived from an EMBL/GenBank/DDBJ whole genome shotgun (WGS) entry which is preliminary data.</text>
</comment>
<dbReference type="SMART" id="SM00448">
    <property type="entry name" value="REC"/>
    <property type="match status" value="1"/>
</dbReference>
<dbReference type="Gene3D" id="3.40.50.2300">
    <property type="match status" value="1"/>
</dbReference>
<dbReference type="AlphaFoldDB" id="A0A317ETT5"/>
<dbReference type="EMBL" id="QGNZ01000001">
    <property type="protein sequence ID" value="PWS29447.1"/>
    <property type="molecule type" value="Genomic_DNA"/>
</dbReference>
<dbReference type="Proteomes" id="UP000245379">
    <property type="component" value="Unassembled WGS sequence"/>
</dbReference>
<gene>
    <name evidence="3" type="ORF">DHW03_06430</name>
</gene>
<evidence type="ECO:0000256" key="1">
    <source>
        <dbReference type="PROSITE-ProRule" id="PRU00169"/>
    </source>
</evidence>
<feature type="modified residue" description="4-aspartylphosphate" evidence="1">
    <location>
        <position position="53"/>
    </location>
</feature>
<sequence>MIIDDDNIALFLHSTILNDYGMVTEPEVFNSALPALKHFEKDDDNVANLIFLDINMPVMNGWSFLEAIKDHANDNNTKVVIVTSSTEASEREKANAYSLVKGFCTKPLNEQQLIKLQADAQLAPFFRL</sequence>
<dbReference type="PROSITE" id="PS50110">
    <property type="entry name" value="RESPONSE_REGULATORY"/>
    <property type="match status" value="1"/>
</dbReference>
<reference evidence="3 4" key="1">
    <citation type="submission" date="2018-05" db="EMBL/GenBank/DDBJ databases">
        <title>Pedobacter paludis sp. nov., isolated from wetland soil.</title>
        <authorList>
            <person name="Zhang Y."/>
            <person name="Wang G."/>
        </authorList>
    </citation>
    <scope>NUCLEOTIDE SEQUENCE [LARGE SCALE GENOMIC DNA]</scope>
    <source>
        <strain evidence="3 4">KCTC22721</strain>
    </source>
</reference>
<keyword evidence="4" id="KW-1185">Reference proteome</keyword>
<organism evidence="3 4">
    <name type="scientific">Pedobacter yonginense</name>
    <dbReference type="NCBI Taxonomy" id="651869"/>
    <lineage>
        <taxon>Bacteria</taxon>
        <taxon>Pseudomonadati</taxon>
        <taxon>Bacteroidota</taxon>
        <taxon>Sphingobacteriia</taxon>
        <taxon>Sphingobacteriales</taxon>
        <taxon>Sphingobacteriaceae</taxon>
        <taxon>Pedobacter</taxon>
    </lineage>
</organism>
<dbReference type="SUPFAM" id="SSF52172">
    <property type="entry name" value="CheY-like"/>
    <property type="match status" value="1"/>
</dbReference>
<evidence type="ECO:0000259" key="2">
    <source>
        <dbReference type="PROSITE" id="PS50110"/>
    </source>
</evidence>
<dbReference type="Pfam" id="PF00072">
    <property type="entry name" value="Response_reg"/>
    <property type="match status" value="1"/>
</dbReference>
<evidence type="ECO:0000313" key="4">
    <source>
        <dbReference type="Proteomes" id="UP000245379"/>
    </source>
</evidence>